<protein>
    <submittedName>
        <fullName evidence="2">Aminoacyl-tRNA deacylase</fullName>
    </submittedName>
</protein>
<evidence type="ECO:0000259" key="1">
    <source>
        <dbReference type="Pfam" id="PF04073"/>
    </source>
</evidence>
<dbReference type="InterPro" id="IPR036754">
    <property type="entry name" value="YbaK/aa-tRNA-synt-asso_dom_sf"/>
</dbReference>
<accession>A0ABQ1JWP3</accession>
<dbReference type="RefSeq" id="WP_229680424.1">
    <property type="nucleotide sequence ID" value="NZ_BMIJ01000001.1"/>
</dbReference>
<evidence type="ECO:0000313" key="2">
    <source>
        <dbReference type="EMBL" id="GGB79035.1"/>
    </source>
</evidence>
<name>A0ABQ1JWP3_9GAMM</name>
<comment type="caution">
    <text evidence="2">The sequence shown here is derived from an EMBL/GenBank/DDBJ whole genome shotgun (WGS) entry which is preliminary data.</text>
</comment>
<dbReference type="EMBL" id="BMIJ01000001">
    <property type="protein sequence ID" value="GGB79035.1"/>
    <property type="molecule type" value="Genomic_DNA"/>
</dbReference>
<feature type="domain" description="YbaK/aminoacyl-tRNA synthetase-associated" evidence="1">
    <location>
        <begin position="23"/>
        <end position="140"/>
    </location>
</feature>
<dbReference type="Gene3D" id="3.90.960.10">
    <property type="entry name" value="YbaK/aminoacyl-tRNA synthetase-associated domain"/>
    <property type="match status" value="1"/>
</dbReference>
<dbReference type="SUPFAM" id="SSF55826">
    <property type="entry name" value="YbaK/ProRS associated domain"/>
    <property type="match status" value="1"/>
</dbReference>
<organism evidence="2 3">
    <name type="scientific">Marinobacterium zhoushanense</name>
    <dbReference type="NCBI Taxonomy" id="1679163"/>
    <lineage>
        <taxon>Bacteria</taxon>
        <taxon>Pseudomonadati</taxon>
        <taxon>Pseudomonadota</taxon>
        <taxon>Gammaproteobacteria</taxon>
        <taxon>Oceanospirillales</taxon>
        <taxon>Oceanospirillaceae</taxon>
        <taxon>Marinobacterium</taxon>
    </lineage>
</organism>
<dbReference type="Proteomes" id="UP000629025">
    <property type="component" value="Unassembled WGS sequence"/>
</dbReference>
<reference evidence="3" key="1">
    <citation type="journal article" date="2019" name="Int. J. Syst. Evol. Microbiol.">
        <title>The Global Catalogue of Microorganisms (GCM) 10K type strain sequencing project: providing services to taxonomists for standard genome sequencing and annotation.</title>
        <authorList>
            <consortium name="The Broad Institute Genomics Platform"/>
            <consortium name="The Broad Institute Genome Sequencing Center for Infectious Disease"/>
            <person name="Wu L."/>
            <person name="Ma J."/>
        </authorList>
    </citation>
    <scope>NUCLEOTIDE SEQUENCE [LARGE SCALE GENOMIC DNA]</scope>
    <source>
        <strain evidence="3">CGMCC 1.15341</strain>
    </source>
</reference>
<evidence type="ECO:0000313" key="3">
    <source>
        <dbReference type="Proteomes" id="UP000629025"/>
    </source>
</evidence>
<sequence length="156" mass="17072">MTMAATLKSYIQGRGVDYEVLTHPLTESSHETAEATPVDEGHLAKAVLMQDVEGVVLVVIPADAWVDQHAVSKELDRDLVLADEEESGGYFPDCERGAIPAIGPAYGIQTLVDYELESLAWVCFEAGDHRTLLRVRTAGFFELLASARRGRFSHAN</sequence>
<dbReference type="CDD" id="cd04332">
    <property type="entry name" value="YbaK_like"/>
    <property type="match status" value="1"/>
</dbReference>
<keyword evidence="3" id="KW-1185">Reference proteome</keyword>
<gene>
    <name evidence="2" type="ORF">GCM10011352_00840</name>
</gene>
<dbReference type="Pfam" id="PF04073">
    <property type="entry name" value="tRNA_edit"/>
    <property type="match status" value="1"/>
</dbReference>
<proteinExistence type="predicted"/>
<dbReference type="InterPro" id="IPR007214">
    <property type="entry name" value="YbaK/aa-tRNA-synth-assoc-dom"/>
</dbReference>